<proteinExistence type="predicted"/>
<organism evidence="1 2">
    <name type="scientific">Dichomitus squalens</name>
    <dbReference type="NCBI Taxonomy" id="114155"/>
    <lineage>
        <taxon>Eukaryota</taxon>
        <taxon>Fungi</taxon>
        <taxon>Dikarya</taxon>
        <taxon>Basidiomycota</taxon>
        <taxon>Agaricomycotina</taxon>
        <taxon>Agaricomycetes</taxon>
        <taxon>Polyporales</taxon>
        <taxon>Polyporaceae</taxon>
        <taxon>Dichomitus</taxon>
    </lineage>
</organism>
<sequence>MQMAPHQNTKAVLNLDVLYHIMSSATMPTIAAMMRVSHALYRDGAKVILPRGVCLDDSKTVSSFVQFMMAEDGIRRHYLHKLEIFFNKLSSQDAHLLAQAIRSVPDLRSLKIVYAEWVLKHQRLLETFIGLEGLESIDLRSCGEHACRFLRESRSRFVSATIHFPEAEECSIPVELPDLTWKPILLLENSMSTLQVLHCSAWEADDGIEVHEEYVYPHVQELVMDDIWFPVTSAYVYSYPNLTCLRTETIHHQISDDETTSEAQRASNLAYQLRHGSWTKLQEIHAPFIDVYLLGLTCCVPFLDVMDVGGSDISVRLSEVLSYLQPTRLVLSTKDNLLRTRDGIAQVFRSQGASKLKELELTMASFCLGSDGAVVRDALDDLFVALGSLRLTSFKLTWDSDADHRRIGVLLKPGYHSDHKERAEIQREESADGEKQLPSSRVPVTPLEIFLLHVDVNELVAKIHRALPTLQTIEVAVRNVPRRNNGVITFSPAEMFDKYAALEHGLRTTEYTDTAEASGRQ</sequence>
<name>A0A4Q9P332_9APHY</name>
<dbReference type="Proteomes" id="UP000292082">
    <property type="component" value="Unassembled WGS sequence"/>
</dbReference>
<dbReference type="AlphaFoldDB" id="A0A4Q9P332"/>
<reference evidence="1 2" key="1">
    <citation type="submission" date="2019-01" db="EMBL/GenBank/DDBJ databases">
        <title>Draft genome sequences of three monokaryotic isolates of the white-rot basidiomycete fungus Dichomitus squalens.</title>
        <authorList>
            <consortium name="DOE Joint Genome Institute"/>
            <person name="Lopez S.C."/>
            <person name="Andreopoulos B."/>
            <person name="Pangilinan J."/>
            <person name="Lipzen A."/>
            <person name="Riley R."/>
            <person name="Ahrendt S."/>
            <person name="Ng V."/>
            <person name="Barry K."/>
            <person name="Daum C."/>
            <person name="Grigoriev I.V."/>
            <person name="Hilden K.S."/>
            <person name="Makela M.R."/>
            <person name="de Vries R.P."/>
        </authorList>
    </citation>
    <scope>NUCLEOTIDE SEQUENCE [LARGE SCALE GENOMIC DNA]</scope>
    <source>
        <strain evidence="1 2">CBS 464.89</strain>
    </source>
</reference>
<gene>
    <name evidence="1" type="ORF">BD310DRAFT_928375</name>
</gene>
<dbReference type="InterPro" id="IPR032675">
    <property type="entry name" value="LRR_dom_sf"/>
</dbReference>
<dbReference type="Gene3D" id="3.80.10.10">
    <property type="entry name" value="Ribonuclease Inhibitor"/>
    <property type="match status" value="1"/>
</dbReference>
<keyword evidence="2" id="KW-1185">Reference proteome</keyword>
<dbReference type="EMBL" id="ML145132">
    <property type="protein sequence ID" value="TBU57801.1"/>
    <property type="molecule type" value="Genomic_DNA"/>
</dbReference>
<evidence type="ECO:0000313" key="1">
    <source>
        <dbReference type="EMBL" id="TBU57801.1"/>
    </source>
</evidence>
<dbReference type="SUPFAM" id="SSF52047">
    <property type="entry name" value="RNI-like"/>
    <property type="match status" value="1"/>
</dbReference>
<accession>A0A4Q9P332</accession>
<protein>
    <submittedName>
        <fullName evidence="1">Uncharacterized protein</fullName>
    </submittedName>
</protein>
<evidence type="ECO:0000313" key="2">
    <source>
        <dbReference type="Proteomes" id="UP000292082"/>
    </source>
</evidence>